<keyword evidence="11" id="KW-0664">Pyridoxine biosynthesis</keyword>
<dbReference type="GO" id="GO:0008615">
    <property type="term" value="P:pyridoxine biosynthetic process"/>
    <property type="evidence" value="ECO:0007669"/>
    <property type="project" value="UniProtKB-KW"/>
</dbReference>
<dbReference type="InterPro" id="IPR012349">
    <property type="entry name" value="Split_barrel_FMN-bd"/>
</dbReference>
<keyword evidence="15" id="KW-1185">Reference proteome</keyword>
<dbReference type="GO" id="GO:0004733">
    <property type="term" value="F:pyridoxamine phosphate oxidase activity"/>
    <property type="evidence" value="ECO:0007669"/>
    <property type="project" value="UniProtKB-EC"/>
</dbReference>
<feature type="domain" description="Pyridoxamine 5'-phosphate oxidase N-terminal" evidence="12">
    <location>
        <begin position="59"/>
        <end position="176"/>
    </location>
</feature>
<keyword evidence="10" id="KW-0560">Oxidoreductase</keyword>
<reference evidence="14" key="1">
    <citation type="submission" date="2022-01" db="EMBL/GenBank/DDBJ databases">
        <authorList>
            <person name="King R."/>
        </authorList>
    </citation>
    <scope>NUCLEOTIDE SEQUENCE</scope>
</reference>
<dbReference type="Gene3D" id="2.30.110.10">
    <property type="entry name" value="Electron Transport, Fmn-binding Protein, Chain A"/>
    <property type="match status" value="1"/>
</dbReference>
<evidence type="ECO:0000256" key="7">
    <source>
        <dbReference type="ARBA" id="ARBA00012801"/>
    </source>
</evidence>
<dbReference type="InterPro" id="IPR019576">
    <property type="entry name" value="Pyridoxamine_oxidase_dimer_C"/>
</dbReference>
<dbReference type="NCBIfam" id="NF004231">
    <property type="entry name" value="PRK05679.1"/>
    <property type="match status" value="1"/>
</dbReference>
<gene>
    <name evidence="14" type="ORF">PHYEVI_LOCUS11547</name>
</gene>
<evidence type="ECO:0000256" key="10">
    <source>
        <dbReference type="ARBA" id="ARBA00023002"/>
    </source>
</evidence>
<comment type="function">
    <text evidence="2">Catalyzes the oxidation of either pyridoxine 5'-phosphate (PNP) or pyridoxamine 5'-phosphate (PMP) into pyridoxal 5'-phosphate (PLP).</text>
</comment>
<feature type="domain" description="Pyridoxine 5'-phosphate oxidase dimerisation C-terminal" evidence="13">
    <location>
        <begin position="188"/>
        <end position="241"/>
    </location>
</feature>
<dbReference type="PIRSF" id="PIRSF000190">
    <property type="entry name" value="Pyd_amn-ph_oxd"/>
    <property type="match status" value="1"/>
</dbReference>
<dbReference type="SUPFAM" id="SSF50475">
    <property type="entry name" value="FMN-binding split barrel"/>
    <property type="match status" value="1"/>
</dbReference>
<comment type="similarity">
    <text evidence="5">Belongs to the pyridoxamine 5'-phosphate oxidase family.</text>
</comment>
<dbReference type="AlphaFoldDB" id="A0A9N9TZV9"/>
<dbReference type="PANTHER" id="PTHR10851">
    <property type="entry name" value="PYRIDOXINE-5-PHOSPHATE OXIDASE"/>
    <property type="match status" value="1"/>
</dbReference>
<evidence type="ECO:0000256" key="5">
    <source>
        <dbReference type="ARBA" id="ARBA00007301"/>
    </source>
</evidence>
<dbReference type="InterPro" id="IPR000659">
    <property type="entry name" value="Pyridox_Oxase"/>
</dbReference>
<comment type="pathway">
    <text evidence="4">Cofactor metabolism; pyridoxal 5'-phosphate salvage; pyridoxal 5'-phosphate from pyridoxine 5'-phosphate: step 1/1.</text>
</comment>
<proteinExistence type="inferred from homology"/>
<dbReference type="InterPro" id="IPR011576">
    <property type="entry name" value="Pyridox_Oxase_N"/>
</dbReference>
<sequence length="241" mass="27807">MLRKLLDKVVRRNFSIEGMRKSYNSKSTVFLEENIKAKEPIAIFNDWFQVVKDDPRTVEANAMCLSTATKDGLPSGRYVLLKGYSKEGFTFFTHYTSKKGEQLEENPQAALTFYWDHYSRCVRIEGKVEKLPLSLADDYFSKRPYGSQIGALCSDQSKQVASREVLEKKAEELRSQYKEGEVPRPPKWGGYIVKPSYFEFWQGQSDRIHDRIVFRKPGPGEPDGVLTHEGEDGWIYERLSP</sequence>
<dbReference type="EC" id="1.4.3.5" evidence="7"/>
<evidence type="ECO:0000313" key="14">
    <source>
        <dbReference type="EMBL" id="CAG9865311.1"/>
    </source>
</evidence>
<evidence type="ECO:0000256" key="8">
    <source>
        <dbReference type="ARBA" id="ARBA00022630"/>
    </source>
</evidence>
<evidence type="ECO:0000256" key="9">
    <source>
        <dbReference type="ARBA" id="ARBA00022643"/>
    </source>
</evidence>
<dbReference type="PROSITE" id="PS01064">
    <property type="entry name" value="PYRIDOX_OXIDASE"/>
    <property type="match status" value="1"/>
</dbReference>
<dbReference type="PANTHER" id="PTHR10851:SF0">
    <property type="entry name" value="PYRIDOXINE-5'-PHOSPHATE OXIDASE"/>
    <property type="match status" value="1"/>
</dbReference>
<accession>A0A9N9TZV9</accession>
<comment type="pathway">
    <text evidence="3">Cofactor metabolism; pyridoxal 5'-phosphate salvage; pyridoxal 5'-phosphate from pyridoxamine 5'-phosphate: step 1/1.</text>
</comment>
<dbReference type="GO" id="GO:0010181">
    <property type="term" value="F:FMN binding"/>
    <property type="evidence" value="ECO:0007669"/>
    <property type="project" value="InterPro"/>
</dbReference>
<evidence type="ECO:0000256" key="6">
    <source>
        <dbReference type="ARBA" id="ARBA00011738"/>
    </source>
</evidence>
<dbReference type="Proteomes" id="UP001153712">
    <property type="component" value="Chromosome 9"/>
</dbReference>
<dbReference type="InterPro" id="IPR019740">
    <property type="entry name" value="Pyridox_Oxase_CS"/>
</dbReference>
<dbReference type="FunFam" id="2.30.110.10:FF:000005">
    <property type="entry name" value="NAD(P)H-hydrate epimerase"/>
    <property type="match status" value="1"/>
</dbReference>
<dbReference type="Pfam" id="PF10590">
    <property type="entry name" value="PNP_phzG_C"/>
    <property type="match status" value="1"/>
</dbReference>
<name>A0A9N9TZV9_PHYSR</name>
<evidence type="ECO:0000256" key="4">
    <source>
        <dbReference type="ARBA" id="ARBA00005037"/>
    </source>
</evidence>
<dbReference type="Pfam" id="PF01243">
    <property type="entry name" value="PNPOx_N"/>
    <property type="match status" value="1"/>
</dbReference>
<protein>
    <recommendedName>
        <fullName evidence="7">pyridoxal 5'-phosphate synthase</fullName>
        <ecNumber evidence="7">1.4.3.5</ecNumber>
    </recommendedName>
</protein>
<comment type="cofactor">
    <cofactor evidence="1">
        <name>FMN</name>
        <dbReference type="ChEBI" id="CHEBI:58210"/>
    </cofactor>
</comment>
<evidence type="ECO:0000256" key="11">
    <source>
        <dbReference type="ARBA" id="ARBA00023096"/>
    </source>
</evidence>
<dbReference type="NCBIfam" id="TIGR00558">
    <property type="entry name" value="pdxH"/>
    <property type="match status" value="1"/>
</dbReference>
<evidence type="ECO:0000259" key="13">
    <source>
        <dbReference type="Pfam" id="PF10590"/>
    </source>
</evidence>
<dbReference type="HAMAP" id="MF_01629">
    <property type="entry name" value="PdxH"/>
    <property type="match status" value="1"/>
</dbReference>
<organism evidence="14 15">
    <name type="scientific">Phyllotreta striolata</name>
    <name type="common">Striped flea beetle</name>
    <name type="synonym">Crioceris striolata</name>
    <dbReference type="NCBI Taxonomy" id="444603"/>
    <lineage>
        <taxon>Eukaryota</taxon>
        <taxon>Metazoa</taxon>
        <taxon>Ecdysozoa</taxon>
        <taxon>Arthropoda</taxon>
        <taxon>Hexapoda</taxon>
        <taxon>Insecta</taxon>
        <taxon>Pterygota</taxon>
        <taxon>Neoptera</taxon>
        <taxon>Endopterygota</taxon>
        <taxon>Coleoptera</taxon>
        <taxon>Polyphaga</taxon>
        <taxon>Cucujiformia</taxon>
        <taxon>Chrysomeloidea</taxon>
        <taxon>Chrysomelidae</taxon>
        <taxon>Galerucinae</taxon>
        <taxon>Alticini</taxon>
        <taxon>Phyllotreta</taxon>
    </lineage>
</organism>
<evidence type="ECO:0000256" key="2">
    <source>
        <dbReference type="ARBA" id="ARBA00003691"/>
    </source>
</evidence>
<comment type="subunit">
    <text evidence="6">Homodimer.</text>
</comment>
<evidence type="ECO:0000256" key="1">
    <source>
        <dbReference type="ARBA" id="ARBA00001917"/>
    </source>
</evidence>
<evidence type="ECO:0000313" key="15">
    <source>
        <dbReference type="Proteomes" id="UP001153712"/>
    </source>
</evidence>
<keyword evidence="8" id="KW-0285">Flavoprotein</keyword>
<dbReference type="OrthoDB" id="303614at2759"/>
<dbReference type="EMBL" id="OU900102">
    <property type="protein sequence ID" value="CAG9865311.1"/>
    <property type="molecule type" value="Genomic_DNA"/>
</dbReference>
<keyword evidence="9" id="KW-0288">FMN</keyword>
<evidence type="ECO:0000256" key="3">
    <source>
        <dbReference type="ARBA" id="ARBA00004738"/>
    </source>
</evidence>
<evidence type="ECO:0000259" key="12">
    <source>
        <dbReference type="Pfam" id="PF01243"/>
    </source>
</evidence>